<keyword evidence="2 9" id="KW-0813">Transport</keyword>
<reference evidence="11 12" key="1">
    <citation type="submission" date="2022-12" db="EMBL/GenBank/DDBJ databases">
        <title>Dasania phycosphaerae sp. nov., isolated from particulate material of the south coast of Korea.</title>
        <authorList>
            <person name="Jiang Y."/>
        </authorList>
    </citation>
    <scope>NUCLEOTIDE SEQUENCE [LARGE SCALE GENOMIC DNA]</scope>
    <source>
        <strain evidence="11 12">GY-19</strain>
    </source>
</reference>
<keyword evidence="3" id="KW-1003">Cell membrane</keyword>
<dbReference type="GO" id="GO:0005886">
    <property type="term" value="C:plasma membrane"/>
    <property type="evidence" value="ECO:0007669"/>
    <property type="project" value="UniProtKB-SubCell"/>
</dbReference>
<dbReference type="InterPro" id="IPR007387">
    <property type="entry name" value="TRAP_DctQ"/>
</dbReference>
<feature type="domain" description="Tripartite ATP-independent periplasmic transporters DctQ component" evidence="10">
    <location>
        <begin position="29"/>
        <end position="161"/>
    </location>
</feature>
<comment type="subcellular location">
    <subcellularLocation>
        <location evidence="1 9">Cell inner membrane</location>
        <topology evidence="1 9">Multi-pass membrane protein</topology>
    </subcellularLocation>
</comment>
<keyword evidence="7 9" id="KW-0472">Membrane</keyword>
<dbReference type="Proteomes" id="UP001069090">
    <property type="component" value="Unassembled WGS sequence"/>
</dbReference>
<organism evidence="11 12">
    <name type="scientific">Dasania phycosphaerae</name>
    <dbReference type="NCBI Taxonomy" id="2950436"/>
    <lineage>
        <taxon>Bacteria</taxon>
        <taxon>Pseudomonadati</taxon>
        <taxon>Pseudomonadota</taxon>
        <taxon>Gammaproteobacteria</taxon>
        <taxon>Cellvibrionales</taxon>
        <taxon>Spongiibacteraceae</taxon>
        <taxon>Dasania</taxon>
    </lineage>
</organism>
<protein>
    <recommendedName>
        <fullName evidence="9">TRAP transporter small permease protein</fullName>
    </recommendedName>
</protein>
<dbReference type="Pfam" id="PF04290">
    <property type="entry name" value="DctQ"/>
    <property type="match status" value="1"/>
</dbReference>
<evidence type="ECO:0000256" key="4">
    <source>
        <dbReference type="ARBA" id="ARBA00022519"/>
    </source>
</evidence>
<dbReference type="PANTHER" id="PTHR35011:SF4">
    <property type="entry name" value="SLL1102 PROTEIN"/>
    <property type="match status" value="1"/>
</dbReference>
<evidence type="ECO:0000259" key="10">
    <source>
        <dbReference type="Pfam" id="PF04290"/>
    </source>
</evidence>
<keyword evidence="12" id="KW-1185">Reference proteome</keyword>
<dbReference type="EMBL" id="JAPTGG010000003">
    <property type="protein sequence ID" value="MCZ0864467.1"/>
    <property type="molecule type" value="Genomic_DNA"/>
</dbReference>
<accession>A0A9J6RJ34</accession>
<gene>
    <name evidence="11" type="ORF">O0V09_04610</name>
</gene>
<feature type="transmembrane region" description="Helical" evidence="9">
    <location>
        <begin position="131"/>
        <end position="152"/>
    </location>
</feature>
<comment type="subunit">
    <text evidence="9">The complex comprises the extracytoplasmic solute receptor protein and the two transmembrane proteins.</text>
</comment>
<sequence>MAFLYTLQQMIDRFSLLSGRILSLVSLLMMLTLSTVVVLRYGFNLGFIALQELVSYLHASVFMLATAYTLQQDGHVRVDIFYRHFSPRAKAWVNSLGGLVFLLPLCGYFVLSSWEFVLQAWAIKEGSADPGGLPAVFLLKTLIPMMAISLALQAVAEILRNALLLVTTTAEPEASA</sequence>
<dbReference type="InterPro" id="IPR055348">
    <property type="entry name" value="DctQ"/>
</dbReference>
<evidence type="ECO:0000256" key="9">
    <source>
        <dbReference type="RuleBase" id="RU369079"/>
    </source>
</evidence>
<name>A0A9J6RJ34_9GAMM</name>
<dbReference type="AlphaFoldDB" id="A0A9J6RJ34"/>
<proteinExistence type="inferred from homology"/>
<feature type="transmembrane region" description="Helical" evidence="9">
    <location>
        <begin position="21"/>
        <end position="41"/>
    </location>
</feature>
<evidence type="ECO:0000313" key="11">
    <source>
        <dbReference type="EMBL" id="MCZ0864467.1"/>
    </source>
</evidence>
<comment type="similarity">
    <text evidence="8 9">Belongs to the TRAP transporter small permease family.</text>
</comment>
<evidence type="ECO:0000256" key="2">
    <source>
        <dbReference type="ARBA" id="ARBA00022448"/>
    </source>
</evidence>
<dbReference type="PANTHER" id="PTHR35011">
    <property type="entry name" value="2,3-DIKETO-L-GULONATE TRAP TRANSPORTER SMALL PERMEASE PROTEIN YIAM"/>
    <property type="match status" value="1"/>
</dbReference>
<comment type="function">
    <text evidence="9">Part of the tripartite ATP-independent periplasmic (TRAP) transport system.</text>
</comment>
<evidence type="ECO:0000313" key="12">
    <source>
        <dbReference type="Proteomes" id="UP001069090"/>
    </source>
</evidence>
<evidence type="ECO:0000256" key="6">
    <source>
        <dbReference type="ARBA" id="ARBA00022989"/>
    </source>
</evidence>
<keyword evidence="4 9" id="KW-0997">Cell inner membrane</keyword>
<feature type="transmembrane region" description="Helical" evidence="9">
    <location>
        <begin position="91"/>
        <end position="111"/>
    </location>
</feature>
<feature type="transmembrane region" description="Helical" evidence="9">
    <location>
        <begin position="53"/>
        <end position="70"/>
    </location>
</feature>
<evidence type="ECO:0000256" key="8">
    <source>
        <dbReference type="ARBA" id="ARBA00038436"/>
    </source>
</evidence>
<evidence type="ECO:0000256" key="1">
    <source>
        <dbReference type="ARBA" id="ARBA00004429"/>
    </source>
</evidence>
<evidence type="ECO:0000256" key="5">
    <source>
        <dbReference type="ARBA" id="ARBA00022692"/>
    </source>
</evidence>
<keyword evidence="5 9" id="KW-0812">Transmembrane</keyword>
<comment type="caution">
    <text evidence="11">The sequence shown here is derived from an EMBL/GenBank/DDBJ whole genome shotgun (WGS) entry which is preliminary data.</text>
</comment>
<dbReference type="GO" id="GO:0022857">
    <property type="term" value="F:transmembrane transporter activity"/>
    <property type="evidence" value="ECO:0007669"/>
    <property type="project" value="UniProtKB-UniRule"/>
</dbReference>
<dbReference type="RefSeq" id="WP_258330622.1">
    <property type="nucleotide sequence ID" value="NZ_JAPTGG010000003.1"/>
</dbReference>
<evidence type="ECO:0000256" key="7">
    <source>
        <dbReference type="ARBA" id="ARBA00023136"/>
    </source>
</evidence>
<evidence type="ECO:0000256" key="3">
    <source>
        <dbReference type="ARBA" id="ARBA00022475"/>
    </source>
</evidence>
<keyword evidence="6 9" id="KW-1133">Transmembrane helix</keyword>